<dbReference type="Proteomes" id="UP000026960">
    <property type="component" value="Chromosome 1"/>
</dbReference>
<keyword evidence="2" id="KW-1185">Reference proteome</keyword>
<dbReference type="HOGENOM" id="CLU_2076869_0_0_1"/>
<evidence type="ECO:0000313" key="1">
    <source>
        <dbReference type="EnsemblPlants" id="OBART01G17040.1"/>
    </source>
</evidence>
<organism evidence="1">
    <name type="scientific">Oryza barthii</name>
    <dbReference type="NCBI Taxonomy" id="65489"/>
    <lineage>
        <taxon>Eukaryota</taxon>
        <taxon>Viridiplantae</taxon>
        <taxon>Streptophyta</taxon>
        <taxon>Embryophyta</taxon>
        <taxon>Tracheophyta</taxon>
        <taxon>Spermatophyta</taxon>
        <taxon>Magnoliopsida</taxon>
        <taxon>Liliopsida</taxon>
        <taxon>Poales</taxon>
        <taxon>Poaceae</taxon>
        <taxon>BOP clade</taxon>
        <taxon>Oryzoideae</taxon>
        <taxon>Oryzeae</taxon>
        <taxon>Oryzinae</taxon>
        <taxon>Oryza</taxon>
    </lineage>
</organism>
<dbReference type="EnsemblPlants" id="OBART01G17000.1">
    <property type="protein sequence ID" value="OBART01G17000.1"/>
    <property type="gene ID" value="OBART01G17000"/>
</dbReference>
<dbReference type="AlphaFoldDB" id="A0A0D3EPA8"/>
<evidence type="ECO:0000313" key="2">
    <source>
        <dbReference type="Proteomes" id="UP000026960"/>
    </source>
</evidence>
<accession>A0A0D3EPA8</accession>
<sequence length="133" mass="15213">MDEGGGGKDAEFARAIEGRESSWRRWRGVTNARVGSEYWQWWFDGRRKWIKISHQEVTGGLGKYITDNHVFVGFDTTPMVAPAMSPFIHILTSLSFIPYSHRCRNINVQDTCSSSIIPYTNRMSIDIPTRVNS</sequence>
<dbReference type="Gramene" id="OBART01G17000.1">
    <property type="protein sequence ID" value="OBART01G17000.1"/>
    <property type="gene ID" value="OBART01G17000"/>
</dbReference>
<protein>
    <submittedName>
        <fullName evidence="1">Uncharacterized protein</fullName>
    </submittedName>
</protein>
<reference evidence="1" key="2">
    <citation type="submission" date="2015-03" db="UniProtKB">
        <authorList>
            <consortium name="EnsemblPlants"/>
        </authorList>
    </citation>
    <scope>IDENTIFICATION</scope>
</reference>
<dbReference type="PaxDb" id="65489-OBART01G17000.1"/>
<reference evidence="1" key="1">
    <citation type="journal article" date="2009" name="Rice">
        <title>De Novo Next Generation Sequencing of Plant Genomes.</title>
        <authorList>
            <person name="Rounsley S."/>
            <person name="Marri P.R."/>
            <person name="Yu Y."/>
            <person name="He R."/>
            <person name="Sisneros N."/>
            <person name="Goicoechea J.L."/>
            <person name="Lee S.J."/>
            <person name="Angelova A."/>
            <person name="Kudrna D."/>
            <person name="Luo M."/>
            <person name="Affourtit J."/>
            <person name="Desany B."/>
            <person name="Knight J."/>
            <person name="Niazi F."/>
            <person name="Egholm M."/>
            <person name="Wing R.A."/>
        </authorList>
    </citation>
    <scope>NUCLEOTIDE SEQUENCE [LARGE SCALE GENOMIC DNA]</scope>
    <source>
        <strain evidence="1">IRGC 105608</strain>
    </source>
</reference>
<dbReference type="EnsemblPlants" id="OBART01G17040.1">
    <property type="protein sequence ID" value="OBART01G17040.1"/>
    <property type="gene ID" value="OBART01G17040"/>
</dbReference>
<dbReference type="Gramene" id="OBART01G17040.1">
    <property type="protein sequence ID" value="OBART01G17040.1"/>
    <property type="gene ID" value="OBART01G17040"/>
</dbReference>
<proteinExistence type="predicted"/>
<name>A0A0D3EPA8_9ORYZ</name>